<dbReference type="PANTHER" id="PTHR46637:SF1">
    <property type="entry name" value="BLL5188 PROTEIN"/>
    <property type="match status" value="1"/>
</dbReference>
<dbReference type="InterPro" id="IPR052909">
    <property type="entry name" value="Transposase_6_like"/>
</dbReference>
<evidence type="ECO:0000313" key="2">
    <source>
        <dbReference type="EMBL" id="AEK60942.1"/>
    </source>
</evidence>
<name>G0AJ09_COLFT</name>
<dbReference type="KEGG" id="cfu:CFU_1110"/>
<sequence>MYSAGLTDWTWTSDFQKKKDLPRGNSMRLLHVQQSKSKQMQKIDGVLRDDQWEKLEPLLVGRPGDSGMCGRDNRLFMEAVLWVALKSGSWSNLSPEFGRWRTSYMRFRRWTKADVWRRLAENLVDDQELQVMLGAIVDLGDEHTRLNTERSIRRTNVKIYGRALASAAGANVKPVRADELSSSWVWLVTNDSPTG</sequence>
<dbReference type="eggNOG" id="COG3293">
    <property type="taxonomic scope" value="Bacteria"/>
</dbReference>
<reference evidence="2 3" key="4">
    <citation type="journal article" date="2010" name="Environ. Microbiol.">
        <title>The bacterial genus Collimonas: mycophagy, weathering and other adaptive solutions to life in oligotrophic soil environments.</title>
        <authorList>
            <person name="Leveau J.H."/>
            <person name="Uroz S."/>
            <person name="de Boer W."/>
        </authorList>
    </citation>
    <scope>NUCLEOTIDE SEQUENCE [LARGE SCALE GENOMIC DNA]</scope>
    <source>
        <strain evidence="2 3">Ter331</strain>
    </source>
</reference>
<reference evidence="2 3" key="5">
    <citation type="journal article" date="2011" name="ISME J.">
        <title>Dual transcriptional profiling of a bacterial/fungal confrontation: Collimonas fungivorans versus Aspergillus niger.</title>
        <authorList>
            <person name="Mela F."/>
            <person name="Fritsche K."/>
            <person name="de Boer W."/>
            <person name="van Veen J.A."/>
            <person name="de Graaff L.H."/>
            <person name="van den Berg M."/>
            <person name="Leveau J.H."/>
        </authorList>
    </citation>
    <scope>NUCLEOTIDE SEQUENCE [LARGE SCALE GENOMIC DNA]</scope>
    <source>
        <strain evidence="2 3">Ter331</strain>
    </source>
</reference>
<dbReference type="Pfam" id="PF13340">
    <property type="entry name" value="DUF4096"/>
    <property type="match status" value="1"/>
</dbReference>
<proteinExistence type="predicted"/>
<feature type="domain" description="Insertion element IS402-like" evidence="1">
    <location>
        <begin position="47"/>
        <end position="119"/>
    </location>
</feature>
<keyword evidence="3" id="KW-1185">Reference proteome</keyword>
<dbReference type="STRING" id="1005048.CFU_1110"/>
<organism evidence="2 3">
    <name type="scientific">Collimonas fungivorans (strain Ter331)</name>
    <dbReference type="NCBI Taxonomy" id="1005048"/>
    <lineage>
        <taxon>Bacteria</taxon>
        <taxon>Pseudomonadati</taxon>
        <taxon>Pseudomonadota</taxon>
        <taxon>Betaproteobacteria</taxon>
        <taxon>Burkholderiales</taxon>
        <taxon>Oxalobacteraceae</taxon>
        <taxon>Collimonas</taxon>
    </lineage>
</organism>
<evidence type="ECO:0000313" key="3">
    <source>
        <dbReference type="Proteomes" id="UP000008392"/>
    </source>
</evidence>
<gene>
    <name evidence="2" type="ordered locus">CFU_1110</name>
</gene>
<reference evidence="3" key="6">
    <citation type="submission" date="2011-05" db="EMBL/GenBank/DDBJ databases">
        <title>Complete sequence of Collimonas fungivorans Ter331.</title>
        <authorList>
            <person name="Leveau J.H."/>
        </authorList>
    </citation>
    <scope>NUCLEOTIDE SEQUENCE [LARGE SCALE GENOMIC DNA]</scope>
    <source>
        <strain evidence="3">Ter331</strain>
    </source>
</reference>
<evidence type="ECO:0000259" key="1">
    <source>
        <dbReference type="Pfam" id="PF13340"/>
    </source>
</evidence>
<dbReference type="InterPro" id="IPR025161">
    <property type="entry name" value="IS402-like_dom"/>
</dbReference>
<accession>G0AJ09</accession>
<protein>
    <submittedName>
        <fullName evidence="2">IS298, transposase OrfA</fullName>
    </submittedName>
</protein>
<dbReference type="AlphaFoldDB" id="G0AJ09"/>
<dbReference type="PANTHER" id="PTHR46637">
    <property type="entry name" value="TIS1421-TRANSPOSASE PROTEIN A"/>
    <property type="match status" value="1"/>
</dbReference>
<dbReference type="EMBL" id="CP002745">
    <property type="protein sequence ID" value="AEK60942.1"/>
    <property type="molecule type" value="Genomic_DNA"/>
</dbReference>
<reference evidence="2 3" key="3">
    <citation type="journal article" date="2008" name="FEMS Microbiol. Ecol.">
        <title>Identification and characterization of genes underlying chitinolysis in Collimonas fungivorans Ter331.</title>
        <authorList>
            <person name="Fritsche K."/>
            <person name="de Boer W."/>
            <person name="Gerards S."/>
            <person name="van den Berg M."/>
            <person name="van Veen J.A."/>
            <person name="Leveau J.H."/>
        </authorList>
    </citation>
    <scope>NUCLEOTIDE SEQUENCE [LARGE SCALE GENOMIC DNA]</scope>
    <source>
        <strain evidence="2 3">Ter331</strain>
    </source>
</reference>
<reference evidence="2 3" key="2">
    <citation type="journal article" date="2006" name="J. Microbiol. Methods">
        <title>Genomic flank-sequencing of plasposon insertion sites for rapid identification of functional genes.</title>
        <authorList>
            <person name="Leveau J.H."/>
            <person name="Gerards S."/>
            <person name="Fritsche K."/>
            <person name="Zondag G."/>
            <person name="van Veen J.A."/>
        </authorList>
    </citation>
    <scope>NUCLEOTIDE SEQUENCE [LARGE SCALE GENOMIC DNA]</scope>
    <source>
        <strain evidence="2 3">Ter331</strain>
    </source>
</reference>
<reference evidence="2 3" key="1">
    <citation type="journal article" date="2004" name="Environ. Microbiol.">
        <title>Phylogeny-function analysis of (meta)genomic libraries: screening for expression of ribosomal RNA genes by large-insert library fluorescent in situ hybridization (LIL-FISH).</title>
        <authorList>
            <person name="Leveau J.H."/>
            <person name="Gerards S."/>
            <person name="de Boer W."/>
            <person name="van Veen J.A."/>
        </authorList>
    </citation>
    <scope>NUCLEOTIDE SEQUENCE [LARGE SCALE GENOMIC DNA]</scope>
    <source>
        <strain evidence="2 3">Ter331</strain>
    </source>
</reference>
<dbReference type="Proteomes" id="UP000008392">
    <property type="component" value="Chromosome"/>
</dbReference>
<dbReference type="HOGENOM" id="CLU_055261_2_1_4"/>